<keyword evidence="3" id="KW-1185">Reference proteome</keyword>
<evidence type="ECO:0008006" key="4">
    <source>
        <dbReference type="Google" id="ProtNLM"/>
    </source>
</evidence>
<comment type="caution">
    <text evidence="2">The sequence shown here is derived from an EMBL/GenBank/DDBJ whole genome shotgun (WGS) entry which is preliminary data.</text>
</comment>
<evidence type="ECO:0000313" key="2">
    <source>
        <dbReference type="EMBL" id="GAA0261916.1"/>
    </source>
</evidence>
<keyword evidence="1" id="KW-0732">Signal</keyword>
<dbReference type="InterPro" id="IPR014262">
    <property type="entry name" value="HAF_rpt"/>
</dbReference>
<dbReference type="RefSeq" id="WP_344651770.1">
    <property type="nucleotide sequence ID" value="NZ_BAAAGX010000021.1"/>
</dbReference>
<protein>
    <recommendedName>
        <fullName evidence="4">HAF family extracellular repeat protein</fullName>
    </recommendedName>
</protein>
<dbReference type="EMBL" id="BAAAGX010000021">
    <property type="protein sequence ID" value="GAA0261916.1"/>
    <property type="molecule type" value="Genomic_DNA"/>
</dbReference>
<evidence type="ECO:0000256" key="1">
    <source>
        <dbReference type="SAM" id="SignalP"/>
    </source>
</evidence>
<dbReference type="NCBIfam" id="TIGR02913">
    <property type="entry name" value="HAF_rpt"/>
    <property type="match status" value="2"/>
</dbReference>
<organism evidence="2 3">
    <name type="scientific">Cryptosporangium japonicum</name>
    <dbReference type="NCBI Taxonomy" id="80872"/>
    <lineage>
        <taxon>Bacteria</taxon>
        <taxon>Bacillati</taxon>
        <taxon>Actinomycetota</taxon>
        <taxon>Actinomycetes</taxon>
        <taxon>Cryptosporangiales</taxon>
        <taxon>Cryptosporangiaceae</taxon>
        <taxon>Cryptosporangium</taxon>
    </lineage>
</organism>
<feature type="chain" id="PRO_5047239863" description="HAF family extracellular repeat protein" evidence="1">
    <location>
        <begin position="28"/>
        <end position="358"/>
    </location>
</feature>
<reference evidence="3" key="1">
    <citation type="journal article" date="2019" name="Int. J. Syst. Evol. Microbiol.">
        <title>The Global Catalogue of Microorganisms (GCM) 10K type strain sequencing project: providing services to taxonomists for standard genome sequencing and annotation.</title>
        <authorList>
            <consortium name="The Broad Institute Genomics Platform"/>
            <consortium name="The Broad Institute Genome Sequencing Center for Infectious Disease"/>
            <person name="Wu L."/>
            <person name="Ma J."/>
        </authorList>
    </citation>
    <scope>NUCLEOTIDE SEQUENCE [LARGE SCALE GENOMIC DNA]</scope>
    <source>
        <strain evidence="3">JCM 10425</strain>
    </source>
</reference>
<sequence length="358" mass="36768">MRGRIGRLLAVTLFSITLLTVPTTAHALDQVPYIDLTPKGGESRAVAVASDGVVLGNIGSAPESSVWRAPEYTAQSLGPLGPHAEAVNNAGDAVGCTANGTGLYWHDGTITYIERPGRTTCLYAINDAGQIAGASATPTGGEQAFLWEDGRFTDLGAPADRASAPIAINNRGQILGRTFGTTASVPMRAFVWEDGTLTDLGSLGGPQTIPTALAEDGSVGGTSSVDATTAHPFRWAGGTMTDLLAGTGVTDPKATVAALNARGDVVGTVSDRPVLWHDGKMSFLADAGEATAVNADGVVTGVVRAGETPTVFRWRDGGLVLLRNPPGTTYCYATGITADGRVVGNVSIGEVNHAVVWL</sequence>
<evidence type="ECO:0000313" key="3">
    <source>
        <dbReference type="Proteomes" id="UP001500967"/>
    </source>
</evidence>
<feature type="signal peptide" evidence="1">
    <location>
        <begin position="1"/>
        <end position="27"/>
    </location>
</feature>
<dbReference type="Proteomes" id="UP001500967">
    <property type="component" value="Unassembled WGS sequence"/>
</dbReference>
<proteinExistence type="predicted"/>
<name>A0ABP3EFJ1_9ACTN</name>
<accession>A0ABP3EFJ1</accession>
<gene>
    <name evidence="2" type="ORF">GCM10009539_54500</name>
</gene>